<dbReference type="PANTHER" id="PTHR42904">
    <property type="entry name" value="NUDIX HYDROLASE, NUDC SUBFAMILY"/>
    <property type="match status" value="1"/>
</dbReference>
<dbReference type="InterPro" id="IPR015375">
    <property type="entry name" value="NADH_PPase-like_N"/>
</dbReference>
<feature type="domain" description="Nudix hydrolase" evidence="10">
    <location>
        <begin position="158"/>
        <end position="289"/>
    </location>
</feature>
<keyword evidence="12" id="KW-1185">Reference proteome</keyword>
<sequence>MLQYTQLPLDRHSSERKDPNWLLNKRPLGRYVLINTDRNLFSIDNQTPLFLSYEQVKDFTPDNAIYLGEHQCQHYFALDVSETLANDCAYAEGEFVDIRRYGSIVEPGAAAILVLARGLCHWHKTHRFCGRCGNENIQAEAGHARKCINRDCRHLTFPRTDPAVIMLVHHMFNDGIERCLLGRQASWPEGVYSTLAGFVDPGETLEAAVAREVMEEAGIAVQSPRYIASQPWPFPSSLMLGYMAQASSTDIFIDQDELSDARWFSRDELKHFGTWGDAGTDYKLPRCDSISRYLIDTWVAQNEENK</sequence>
<evidence type="ECO:0000313" key="12">
    <source>
        <dbReference type="Proteomes" id="UP000033664"/>
    </source>
</evidence>
<dbReference type="NCBIfam" id="NF001299">
    <property type="entry name" value="PRK00241.1"/>
    <property type="match status" value="1"/>
</dbReference>
<comment type="cofactor">
    <cofactor evidence="2">
        <name>Zn(2+)</name>
        <dbReference type="ChEBI" id="CHEBI:29105"/>
    </cofactor>
</comment>
<accession>A0A0F4Q036</accession>
<keyword evidence="8" id="KW-0520">NAD</keyword>
<proteinExistence type="inferred from homology"/>
<dbReference type="OrthoDB" id="9791656at2"/>
<dbReference type="CDD" id="cd03429">
    <property type="entry name" value="NUDIX_NADH_pyrophosphatase_Nudt13"/>
    <property type="match status" value="1"/>
</dbReference>
<protein>
    <recommendedName>
        <fullName evidence="4">NAD(+) diphosphatase</fullName>
        <ecNumber evidence="4">3.6.1.22</ecNumber>
    </recommendedName>
</protein>
<keyword evidence="7" id="KW-0460">Magnesium</keyword>
<dbReference type="RefSeq" id="WP_045978067.1">
    <property type="nucleotide sequence ID" value="NZ_JXXY01000001.1"/>
</dbReference>
<evidence type="ECO:0000256" key="4">
    <source>
        <dbReference type="ARBA" id="ARBA00012381"/>
    </source>
</evidence>
<dbReference type="InterPro" id="IPR049734">
    <property type="entry name" value="NudC-like_C"/>
</dbReference>
<dbReference type="GO" id="GO:0046872">
    <property type="term" value="F:metal ion binding"/>
    <property type="evidence" value="ECO:0007669"/>
    <property type="project" value="UniProtKB-KW"/>
</dbReference>
<dbReference type="AlphaFoldDB" id="A0A0F4Q036"/>
<dbReference type="PANTHER" id="PTHR42904:SF6">
    <property type="entry name" value="NAD-CAPPED RNA HYDROLASE NUDT12"/>
    <property type="match status" value="1"/>
</dbReference>
<dbReference type="GO" id="GO:0006742">
    <property type="term" value="P:NADP+ catabolic process"/>
    <property type="evidence" value="ECO:0007669"/>
    <property type="project" value="TreeGrafter"/>
</dbReference>
<dbReference type="Pfam" id="PF09296">
    <property type="entry name" value="NUDIX-like"/>
    <property type="match status" value="1"/>
</dbReference>
<evidence type="ECO:0000313" key="11">
    <source>
        <dbReference type="EMBL" id="KJZ01278.1"/>
    </source>
</evidence>
<comment type="similarity">
    <text evidence="3">Belongs to the Nudix hydrolase family. NudC subfamily.</text>
</comment>
<comment type="catalytic activity">
    <reaction evidence="9">
        <text>a 5'-end NAD(+)-phospho-ribonucleoside in mRNA + H2O = a 5'-end phospho-adenosine-phospho-ribonucleoside in mRNA + beta-nicotinamide D-ribonucleotide + 2 H(+)</text>
        <dbReference type="Rhea" id="RHEA:60876"/>
        <dbReference type="Rhea" id="RHEA-COMP:15698"/>
        <dbReference type="Rhea" id="RHEA-COMP:15719"/>
        <dbReference type="ChEBI" id="CHEBI:14649"/>
        <dbReference type="ChEBI" id="CHEBI:15377"/>
        <dbReference type="ChEBI" id="CHEBI:15378"/>
        <dbReference type="ChEBI" id="CHEBI:144029"/>
        <dbReference type="ChEBI" id="CHEBI:144051"/>
    </reaction>
    <physiologicalReaction direction="left-to-right" evidence="9">
        <dbReference type="Rhea" id="RHEA:60877"/>
    </physiologicalReaction>
</comment>
<evidence type="ECO:0000256" key="5">
    <source>
        <dbReference type="ARBA" id="ARBA00022723"/>
    </source>
</evidence>
<dbReference type="Pfam" id="PF09297">
    <property type="entry name" value="Zn_ribbon_NUD"/>
    <property type="match status" value="1"/>
</dbReference>
<organism evidence="11 12">
    <name type="scientific">Pseudoalteromonas ruthenica</name>
    <dbReference type="NCBI Taxonomy" id="151081"/>
    <lineage>
        <taxon>Bacteria</taxon>
        <taxon>Pseudomonadati</taxon>
        <taxon>Pseudomonadota</taxon>
        <taxon>Gammaproteobacteria</taxon>
        <taxon>Alteromonadales</taxon>
        <taxon>Pseudoalteromonadaceae</taxon>
        <taxon>Pseudoalteromonas</taxon>
    </lineage>
</organism>
<dbReference type="EMBL" id="JXXZ01000004">
    <property type="protein sequence ID" value="KJZ01278.1"/>
    <property type="molecule type" value="Genomic_DNA"/>
</dbReference>
<dbReference type="GO" id="GO:0035529">
    <property type="term" value="F:NADH pyrophosphatase activity"/>
    <property type="evidence" value="ECO:0007669"/>
    <property type="project" value="TreeGrafter"/>
</dbReference>
<dbReference type="Proteomes" id="UP000033664">
    <property type="component" value="Unassembled WGS sequence"/>
</dbReference>
<evidence type="ECO:0000256" key="7">
    <source>
        <dbReference type="ARBA" id="ARBA00022842"/>
    </source>
</evidence>
<evidence type="ECO:0000256" key="1">
    <source>
        <dbReference type="ARBA" id="ARBA00001946"/>
    </source>
</evidence>
<dbReference type="GO" id="GO:0005829">
    <property type="term" value="C:cytosol"/>
    <property type="evidence" value="ECO:0007669"/>
    <property type="project" value="TreeGrafter"/>
</dbReference>
<dbReference type="PATRIC" id="fig|151081.8.peg.18"/>
<dbReference type="InterPro" id="IPR015376">
    <property type="entry name" value="Znr_NADH_PPase"/>
</dbReference>
<dbReference type="SUPFAM" id="SSF55811">
    <property type="entry name" value="Nudix"/>
    <property type="match status" value="1"/>
</dbReference>
<dbReference type="GeneID" id="58227942"/>
<evidence type="ECO:0000256" key="3">
    <source>
        <dbReference type="ARBA" id="ARBA00009595"/>
    </source>
</evidence>
<dbReference type="eggNOG" id="COG2816">
    <property type="taxonomic scope" value="Bacteria"/>
</dbReference>
<keyword evidence="5" id="KW-0479">Metal-binding</keyword>
<evidence type="ECO:0000259" key="10">
    <source>
        <dbReference type="PROSITE" id="PS51462"/>
    </source>
</evidence>
<gene>
    <name evidence="11" type="ORF">TW72_05490</name>
</gene>
<dbReference type="InterPro" id="IPR050241">
    <property type="entry name" value="NAD-cap_RNA_hydrolase_NudC"/>
</dbReference>
<comment type="caution">
    <text evidence="11">The sequence shown here is derived from an EMBL/GenBank/DDBJ whole genome shotgun (WGS) entry which is preliminary data.</text>
</comment>
<dbReference type="PROSITE" id="PS00893">
    <property type="entry name" value="NUDIX_BOX"/>
    <property type="match status" value="1"/>
</dbReference>
<dbReference type="Gene3D" id="3.90.79.20">
    <property type="match status" value="1"/>
</dbReference>
<dbReference type="PROSITE" id="PS51462">
    <property type="entry name" value="NUDIX"/>
    <property type="match status" value="1"/>
</dbReference>
<dbReference type="GO" id="GO:0019677">
    <property type="term" value="P:NAD+ catabolic process"/>
    <property type="evidence" value="ECO:0007669"/>
    <property type="project" value="TreeGrafter"/>
</dbReference>
<evidence type="ECO:0000256" key="8">
    <source>
        <dbReference type="ARBA" id="ARBA00023027"/>
    </source>
</evidence>
<dbReference type="EC" id="3.6.1.22" evidence="4"/>
<dbReference type="Gene3D" id="3.90.79.10">
    <property type="entry name" value="Nucleoside Triphosphate Pyrophosphohydrolase"/>
    <property type="match status" value="1"/>
</dbReference>
<evidence type="ECO:0000256" key="2">
    <source>
        <dbReference type="ARBA" id="ARBA00001947"/>
    </source>
</evidence>
<name>A0A0F4Q036_9GAMM</name>
<reference evidence="11 12" key="1">
    <citation type="journal article" date="2015" name="BMC Genomics">
        <title>Genome mining reveals unlocked bioactive potential of marine Gram-negative bacteria.</title>
        <authorList>
            <person name="Machado H."/>
            <person name="Sonnenschein E.C."/>
            <person name="Melchiorsen J."/>
            <person name="Gram L."/>
        </authorList>
    </citation>
    <scope>NUCLEOTIDE SEQUENCE [LARGE SCALE GENOMIC DNA]</scope>
    <source>
        <strain evidence="11 12">S3137</strain>
    </source>
</reference>
<dbReference type="InterPro" id="IPR000086">
    <property type="entry name" value="NUDIX_hydrolase_dom"/>
</dbReference>
<comment type="cofactor">
    <cofactor evidence="1">
        <name>Mg(2+)</name>
        <dbReference type="ChEBI" id="CHEBI:18420"/>
    </cofactor>
</comment>
<dbReference type="InterPro" id="IPR020084">
    <property type="entry name" value="NUDIX_hydrolase_CS"/>
</dbReference>
<evidence type="ECO:0000256" key="9">
    <source>
        <dbReference type="ARBA" id="ARBA00023679"/>
    </source>
</evidence>
<dbReference type="InterPro" id="IPR015797">
    <property type="entry name" value="NUDIX_hydrolase-like_dom_sf"/>
</dbReference>
<dbReference type="Pfam" id="PF00293">
    <property type="entry name" value="NUDIX"/>
    <property type="match status" value="1"/>
</dbReference>
<evidence type="ECO:0000256" key="6">
    <source>
        <dbReference type="ARBA" id="ARBA00022801"/>
    </source>
</evidence>
<keyword evidence="6" id="KW-0378">Hydrolase</keyword>